<gene>
    <name evidence="1" type="ORF">HMPREF9436_02421</name>
</gene>
<protein>
    <submittedName>
        <fullName evidence="1">Uncharacterized protein</fullName>
    </submittedName>
</protein>
<proteinExistence type="predicted"/>
<dbReference type="AlphaFoldDB" id="E2ZL66"/>
<dbReference type="BioCyc" id="FCF748224-HMP:GTSS-423-MONOMER"/>
<organism evidence="1 2">
    <name type="scientific">Faecalibacterium cf. prausnitzii KLE1255</name>
    <dbReference type="NCBI Taxonomy" id="748224"/>
    <lineage>
        <taxon>Bacteria</taxon>
        <taxon>Bacillati</taxon>
        <taxon>Bacillota</taxon>
        <taxon>Clostridia</taxon>
        <taxon>Eubacteriales</taxon>
        <taxon>Oscillospiraceae</taxon>
        <taxon>Faecalibacterium</taxon>
    </lineage>
</organism>
<evidence type="ECO:0000313" key="1">
    <source>
        <dbReference type="EMBL" id="EFQ06092.1"/>
    </source>
</evidence>
<sequence>MQRICKIRHWFSFFALKPSQSLLRNASSPEGGAFIPLSRQMA</sequence>
<reference evidence="1 2" key="1">
    <citation type="submission" date="2010-08" db="EMBL/GenBank/DDBJ databases">
        <authorList>
            <person name="Weinstock G."/>
            <person name="Sodergren E."/>
            <person name="Clifton S."/>
            <person name="Fulton L."/>
            <person name="Fulton B."/>
            <person name="Courtney L."/>
            <person name="Fronick C."/>
            <person name="Harrison M."/>
            <person name="Strong C."/>
            <person name="Farmer C."/>
            <person name="Delahaunty K."/>
            <person name="Markovic C."/>
            <person name="Hall O."/>
            <person name="Minx P."/>
            <person name="Tomlinson C."/>
            <person name="Mitreva M."/>
            <person name="Hou S."/>
            <person name="Chen J."/>
            <person name="Wollam A."/>
            <person name="Pepin K.H."/>
            <person name="Johnson M."/>
            <person name="Bhonagiri V."/>
            <person name="Zhang X."/>
            <person name="Suruliraj S."/>
            <person name="Warren W."/>
            <person name="Chinwalla A."/>
            <person name="Mardis E.R."/>
            <person name="Wilson R.K."/>
        </authorList>
    </citation>
    <scope>NUCLEOTIDE SEQUENCE [LARGE SCALE GENOMIC DNA]</scope>
    <source>
        <strain evidence="1 2">KLE1255</strain>
    </source>
</reference>
<dbReference type="STRING" id="748224.HMPREF9436_02421"/>
<dbReference type="HOGENOM" id="CLU_3251766_0_0_9"/>
<accession>E2ZL66</accession>
<name>E2ZL66_9FIRM</name>
<comment type="caution">
    <text evidence="1">The sequence shown here is derived from an EMBL/GenBank/DDBJ whole genome shotgun (WGS) entry which is preliminary data.</text>
</comment>
<dbReference type="Proteomes" id="UP000006028">
    <property type="component" value="Unassembled WGS sequence"/>
</dbReference>
<dbReference type="EMBL" id="AECU01000182">
    <property type="protein sequence ID" value="EFQ06092.1"/>
    <property type="molecule type" value="Genomic_DNA"/>
</dbReference>
<evidence type="ECO:0000313" key="2">
    <source>
        <dbReference type="Proteomes" id="UP000006028"/>
    </source>
</evidence>